<sequence>MVRSIGQRHKASGTLTQILEGHSPFICLRDKGGAGWVWCDNSIPQKSSPLRNPMKKVTGGRIGTRNKDNGKRNLDLAVGTSISI</sequence>
<evidence type="ECO:0000313" key="3">
    <source>
        <dbReference type="Proteomes" id="UP001054945"/>
    </source>
</evidence>
<organism evidence="2 3">
    <name type="scientific">Caerostris extrusa</name>
    <name type="common">Bark spider</name>
    <name type="synonym">Caerostris bankana</name>
    <dbReference type="NCBI Taxonomy" id="172846"/>
    <lineage>
        <taxon>Eukaryota</taxon>
        <taxon>Metazoa</taxon>
        <taxon>Ecdysozoa</taxon>
        <taxon>Arthropoda</taxon>
        <taxon>Chelicerata</taxon>
        <taxon>Arachnida</taxon>
        <taxon>Araneae</taxon>
        <taxon>Araneomorphae</taxon>
        <taxon>Entelegynae</taxon>
        <taxon>Araneoidea</taxon>
        <taxon>Araneidae</taxon>
        <taxon>Caerostris</taxon>
    </lineage>
</organism>
<accession>A0AAV4WF07</accession>
<gene>
    <name evidence="2" type="ORF">CEXT_265411</name>
</gene>
<feature type="region of interest" description="Disordered" evidence="1">
    <location>
        <begin position="48"/>
        <end position="71"/>
    </location>
</feature>
<dbReference type="EMBL" id="BPLR01016079">
    <property type="protein sequence ID" value="GIY81086.1"/>
    <property type="molecule type" value="Genomic_DNA"/>
</dbReference>
<name>A0AAV4WF07_CAEEX</name>
<protein>
    <submittedName>
        <fullName evidence="2">Uncharacterized protein</fullName>
    </submittedName>
</protein>
<evidence type="ECO:0000256" key="1">
    <source>
        <dbReference type="SAM" id="MobiDB-lite"/>
    </source>
</evidence>
<comment type="caution">
    <text evidence="2">The sequence shown here is derived from an EMBL/GenBank/DDBJ whole genome shotgun (WGS) entry which is preliminary data.</text>
</comment>
<dbReference type="Proteomes" id="UP001054945">
    <property type="component" value="Unassembled WGS sequence"/>
</dbReference>
<evidence type="ECO:0000313" key="2">
    <source>
        <dbReference type="EMBL" id="GIY81086.1"/>
    </source>
</evidence>
<proteinExistence type="predicted"/>
<keyword evidence="3" id="KW-1185">Reference proteome</keyword>
<reference evidence="2 3" key="1">
    <citation type="submission" date="2021-06" db="EMBL/GenBank/DDBJ databases">
        <title>Caerostris extrusa draft genome.</title>
        <authorList>
            <person name="Kono N."/>
            <person name="Arakawa K."/>
        </authorList>
    </citation>
    <scope>NUCLEOTIDE SEQUENCE [LARGE SCALE GENOMIC DNA]</scope>
</reference>
<dbReference type="AlphaFoldDB" id="A0AAV4WF07"/>